<evidence type="ECO:0000259" key="1">
    <source>
        <dbReference type="Pfam" id="PF01636"/>
    </source>
</evidence>
<dbReference type="InterPro" id="IPR011009">
    <property type="entry name" value="Kinase-like_dom_sf"/>
</dbReference>
<gene>
    <name evidence="2" type="ORF">XA3_20120</name>
</gene>
<dbReference type="SUPFAM" id="SSF56112">
    <property type="entry name" value="Protein kinase-like (PK-like)"/>
    <property type="match status" value="1"/>
</dbReference>
<evidence type="ECO:0000313" key="3">
    <source>
        <dbReference type="Proteomes" id="UP001321861"/>
    </source>
</evidence>
<dbReference type="Pfam" id="PF01636">
    <property type="entry name" value="APH"/>
    <property type="match status" value="1"/>
</dbReference>
<accession>A0AAU9D407</accession>
<protein>
    <recommendedName>
        <fullName evidence="1">Aminoglycoside phosphotransferase domain-containing protein</fullName>
    </recommendedName>
</protein>
<organism evidence="2 3">
    <name type="scientific">Xylocopilactobacillus apicola</name>
    <dbReference type="NCBI Taxonomy" id="2932184"/>
    <lineage>
        <taxon>Bacteria</taxon>
        <taxon>Bacillati</taxon>
        <taxon>Bacillota</taxon>
        <taxon>Bacilli</taxon>
        <taxon>Lactobacillales</taxon>
        <taxon>Lactobacillaceae</taxon>
        <taxon>Xylocopilactobacillus</taxon>
    </lineage>
</organism>
<reference evidence="2 3" key="1">
    <citation type="journal article" date="2023" name="Microbiol. Spectr.">
        <title>Symbiosis of Carpenter Bees with Uncharacterized Lactic Acid Bacteria Showing NAD Auxotrophy.</title>
        <authorList>
            <person name="Kawasaki S."/>
            <person name="Ozawa K."/>
            <person name="Mori T."/>
            <person name="Yamamoto A."/>
            <person name="Ito M."/>
            <person name="Ohkuma M."/>
            <person name="Sakamoto M."/>
            <person name="Matsutani M."/>
        </authorList>
    </citation>
    <scope>NUCLEOTIDE SEQUENCE [LARGE SCALE GENOMIC DNA]</scope>
    <source>
        <strain evidence="2 3">XA3</strain>
    </source>
</reference>
<sequence>MNAELQVNKQLNNRVLDIFNDEQPILIMKDLAPADLIPPITRELATKMGEMLRKFHHAVQPFTQITSFRANFTRSGFEELSGRFIQKQAIIDADLSHQVVLHGDVGLRNYKLVAGKITLIDFERAQLGIAQRDFVKLFYQDFAGQTELIEAFLKGYGEFNSIDPETWLFLVFDTALGIKDYVTKVDDPEFAAIAEQMLEDVTQQKRGCDISYKNRSSTRL</sequence>
<dbReference type="Proteomes" id="UP001321861">
    <property type="component" value="Chromosome"/>
</dbReference>
<dbReference type="InterPro" id="IPR002575">
    <property type="entry name" value="Aminoglycoside_PTrfase"/>
</dbReference>
<name>A0AAU9D407_9LACO</name>
<dbReference type="EMBL" id="AP026802">
    <property type="protein sequence ID" value="BDR59571.1"/>
    <property type="molecule type" value="Genomic_DNA"/>
</dbReference>
<feature type="domain" description="Aminoglycoside phosphotransferase" evidence="1">
    <location>
        <begin position="23"/>
        <end position="162"/>
    </location>
</feature>
<dbReference type="AlphaFoldDB" id="A0AAU9D407"/>
<dbReference type="Gene3D" id="3.90.1200.10">
    <property type="match status" value="1"/>
</dbReference>
<proteinExistence type="predicted"/>
<dbReference type="KEGG" id="xap:XA3_20120"/>
<keyword evidence="3" id="KW-1185">Reference proteome</keyword>
<evidence type="ECO:0000313" key="2">
    <source>
        <dbReference type="EMBL" id="BDR59571.1"/>
    </source>
</evidence>